<protein>
    <recommendedName>
        <fullName evidence="4">SprA-related family protein</fullName>
    </recommendedName>
</protein>
<proteinExistence type="predicted"/>
<evidence type="ECO:0000313" key="3">
    <source>
        <dbReference type="Proteomes" id="UP000584642"/>
    </source>
</evidence>
<feature type="compositionally biased region" description="Low complexity" evidence="1">
    <location>
        <begin position="35"/>
        <end position="45"/>
    </location>
</feature>
<organism evidence="2 3">
    <name type="scientific">Azospirillum oleiclasticum</name>
    <dbReference type="NCBI Taxonomy" id="2735135"/>
    <lineage>
        <taxon>Bacteria</taxon>
        <taxon>Pseudomonadati</taxon>
        <taxon>Pseudomonadota</taxon>
        <taxon>Alphaproteobacteria</taxon>
        <taxon>Rhodospirillales</taxon>
        <taxon>Azospirillaceae</taxon>
        <taxon>Azospirillum</taxon>
    </lineage>
</organism>
<feature type="compositionally biased region" description="Low complexity" evidence="1">
    <location>
        <begin position="172"/>
        <end position="188"/>
    </location>
</feature>
<keyword evidence="3" id="KW-1185">Reference proteome</keyword>
<dbReference type="InterPro" id="IPR021973">
    <property type="entry name" value="SprA-related"/>
</dbReference>
<feature type="compositionally biased region" description="Basic and acidic residues" evidence="1">
    <location>
        <begin position="61"/>
        <end position="71"/>
    </location>
</feature>
<reference evidence="2 3" key="1">
    <citation type="submission" date="2020-05" db="EMBL/GenBank/DDBJ databases">
        <title>Azospirillum oleiclasticum sp. nov, a nitrogen-fixing and heavy crude oil-emulsifying bacterium isolated from the crude oil of Yumen Oilfield.</title>
        <authorList>
            <person name="Wu D."/>
            <person name="Cai M."/>
            <person name="Zhang X."/>
        </authorList>
    </citation>
    <scope>NUCLEOTIDE SEQUENCE [LARGE SCALE GENOMIC DNA]</scope>
    <source>
        <strain evidence="2 3">ROY-1-1-2</strain>
    </source>
</reference>
<feature type="region of interest" description="Disordered" evidence="1">
    <location>
        <begin position="1"/>
        <end position="200"/>
    </location>
</feature>
<accession>A0ABX2TEC2</accession>
<dbReference type="Proteomes" id="UP000584642">
    <property type="component" value="Unassembled WGS sequence"/>
</dbReference>
<feature type="compositionally biased region" description="Basic and acidic residues" evidence="1">
    <location>
        <begin position="107"/>
        <end position="123"/>
    </location>
</feature>
<evidence type="ECO:0000313" key="2">
    <source>
        <dbReference type="EMBL" id="NYZ22680.1"/>
    </source>
</evidence>
<feature type="compositionally biased region" description="Polar residues" evidence="1">
    <location>
        <begin position="10"/>
        <end position="21"/>
    </location>
</feature>
<dbReference type="EMBL" id="JABFDB010000021">
    <property type="protein sequence ID" value="NYZ22680.1"/>
    <property type="molecule type" value="Genomic_DNA"/>
</dbReference>
<gene>
    <name evidence="2" type="ORF">HND93_23460</name>
</gene>
<comment type="caution">
    <text evidence="2">The sequence shown here is derived from an EMBL/GenBank/DDBJ whole genome shotgun (WGS) entry which is preliminary data.</text>
</comment>
<evidence type="ECO:0008006" key="4">
    <source>
        <dbReference type="Google" id="ProtNLM"/>
    </source>
</evidence>
<feature type="compositionally biased region" description="Polar residues" evidence="1">
    <location>
        <begin position="46"/>
        <end position="60"/>
    </location>
</feature>
<evidence type="ECO:0000256" key="1">
    <source>
        <dbReference type="SAM" id="MobiDB-lite"/>
    </source>
</evidence>
<sequence length="200" mass="20995">MEHRLGRTTLIDSVSGSNGWQPQRAGRRADRSDSDSGPSAAGGTDLTNPEVQRQIQQLRATDQKVRQHEQAHVSAGGPHAGAPSYQFTRGPDNKNYAVAGEVPIDASPERDPAATIRKMETVKRAALAPPDPSPQDLRVAQQADAAGAQARSEQRRQQAEEEGGGTNGVRNAAAERGAAAYGSAAAIGKTSRVRAVSVSV</sequence>
<feature type="compositionally biased region" description="Low complexity" evidence="1">
    <location>
        <begin position="140"/>
        <end position="151"/>
    </location>
</feature>
<name>A0ABX2TEC2_9PROT</name>
<dbReference type="Pfam" id="PF12118">
    <property type="entry name" value="SprA-related"/>
    <property type="match status" value="1"/>
</dbReference>